<feature type="region of interest" description="Disordered" evidence="1">
    <location>
        <begin position="4096"/>
        <end position="4169"/>
    </location>
</feature>
<dbReference type="PANTHER" id="PTHR36812">
    <property type="entry name" value="NEUROFILAMENT TRIPLET M PROTEIN-LIKE PROTEIN"/>
    <property type="match status" value="1"/>
</dbReference>
<dbReference type="InterPro" id="IPR023198">
    <property type="entry name" value="PGP-like_dom2"/>
</dbReference>
<evidence type="ECO:0000256" key="1">
    <source>
        <dbReference type="SAM" id="MobiDB-lite"/>
    </source>
</evidence>
<feature type="region of interest" description="Disordered" evidence="1">
    <location>
        <begin position="4186"/>
        <end position="4223"/>
    </location>
</feature>
<feature type="domain" description="Ricin B lectin" evidence="2">
    <location>
        <begin position="551"/>
        <end position="680"/>
    </location>
</feature>
<feature type="compositionally biased region" description="Acidic residues" evidence="1">
    <location>
        <begin position="1322"/>
        <end position="1345"/>
    </location>
</feature>
<feature type="compositionally biased region" description="Low complexity" evidence="1">
    <location>
        <begin position="2126"/>
        <end position="2144"/>
    </location>
</feature>
<dbReference type="EMBL" id="LN719154">
    <property type="protein sequence ID" value="CEP07259.1"/>
    <property type="molecule type" value="Genomic_DNA"/>
</dbReference>
<feature type="compositionally biased region" description="Basic residues" evidence="1">
    <location>
        <begin position="4119"/>
        <end position="4143"/>
    </location>
</feature>
<feature type="compositionally biased region" description="Basic and acidic residues" evidence="1">
    <location>
        <begin position="2709"/>
        <end position="2720"/>
    </location>
</feature>
<evidence type="ECO:0000313" key="3">
    <source>
        <dbReference type="EMBL" id="CEP07259.1"/>
    </source>
</evidence>
<feature type="region of interest" description="Disordered" evidence="1">
    <location>
        <begin position="1309"/>
        <end position="1348"/>
    </location>
</feature>
<dbReference type="InterPro" id="IPR000772">
    <property type="entry name" value="Ricin_B_lectin"/>
</dbReference>
<feature type="compositionally biased region" description="Basic and acidic residues" evidence="1">
    <location>
        <begin position="2096"/>
        <end position="2105"/>
    </location>
</feature>
<dbReference type="SUPFAM" id="SSF50370">
    <property type="entry name" value="Ricin B-like lectins"/>
    <property type="match status" value="7"/>
</dbReference>
<protein>
    <recommendedName>
        <fullName evidence="2">Ricin B lectin domain-containing protein</fullName>
    </recommendedName>
</protein>
<dbReference type="CDD" id="cd23454">
    <property type="entry name" value="beta-trefoil_Ricin_GllA-1"/>
    <property type="match status" value="3"/>
</dbReference>
<feature type="compositionally biased region" description="Low complexity" evidence="1">
    <location>
        <begin position="2106"/>
        <end position="2116"/>
    </location>
</feature>
<dbReference type="PROSITE" id="PS50231">
    <property type="entry name" value="RICIN_B_LECTIN"/>
    <property type="match status" value="5"/>
</dbReference>
<dbReference type="InterPro" id="IPR023214">
    <property type="entry name" value="HAD_sf"/>
</dbReference>
<feature type="compositionally biased region" description="Basic and acidic residues" evidence="1">
    <location>
        <begin position="4928"/>
        <end position="4941"/>
    </location>
</feature>
<feature type="region of interest" description="Disordered" evidence="1">
    <location>
        <begin position="2709"/>
        <end position="2742"/>
    </location>
</feature>
<feature type="region of interest" description="Disordered" evidence="1">
    <location>
        <begin position="4917"/>
        <end position="4941"/>
    </location>
</feature>
<dbReference type="STRING" id="35722.A0A0B7MWI0"/>
<feature type="region of interest" description="Disordered" evidence="1">
    <location>
        <begin position="3336"/>
        <end position="3373"/>
    </location>
</feature>
<dbReference type="PANTHER" id="PTHR36812:SF9">
    <property type="entry name" value="MYB-LIKE PROTEIN X ISOFORM X1"/>
    <property type="match status" value="1"/>
</dbReference>
<dbReference type="SMART" id="SM00458">
    <property type="entry name" value="RICIN"/>
    <property type="match status" value="5"/>
</dbReference>
<dbReference type="Gene3D" id="3.40.50.1000">
    <property type="entry name" value="HAD superfamily/HAD-like"/>
    <property type="match status" value="1"/>
</dbReference>
<dbReference type="Pfam" id="PF00652">
    <property type="entry name" value="Ricin_B_lectin"/>
    <property type="match status" value="1"/>
</dbReference>
<dbReference type="InterPro" id="IPR035992">
    <property type="entry name" value="Ricin_B-like_lectins"/>
</dbReference>
<organism evidence="3 4">
    <name type="scientific">Parasitella parasitica</name>
    <dbReference type="NCBI Taxonomy" id="35722"/>
    <lineage>
        <taxon>Eukaryota</taxon>
        <taxon>Fungi</taxon>
        <taxon>Fungi incertae sedis</taxon>
        <taxon>Mucoromycota</taxon>
        <taxon>Mucoromycotina</taxon>
        <taxon>Mucoromycetes</taxon>
        <taxon>Mucorales</taxon>
        <taxon>Mucorineae</taxon>
        <taxon>Mucoraceae</taxon>
        <taxon>Parasitella</taxon>
    </lineage>
</organism>
<feature type="compositionally biased region" description="Low complexity" evidence="1">
    <location>
        <begin position="2721"/>
        <end position="2734"/>
    </location>
</feature>
<feature type="domain" description="Ricin B lectin" evidence="2">
    <location>
        <begin position="1449"/>
        <end position="1597"/>
    </location>
</feature>
<feature type="region of interest" description="Disordered" evidence="1">
    <location>
        <begin position="2096"/>
        <end position="2145"/>
    </location>
</feature>
<dbReference type="Gene3D" id="2.80.10.50">
    <property type="match status" value="6"/>
</dbReference>
<name>A0A0B7MWI0_9FUNG</name>
<feature type="domain" description="Ricin B lectin" evidence="2">
    <location>
        <begin position="382"/>
        <end position="515"/>
    </location>
</feature>
<dbReference type="OrthoDB" id="40579at2759"/>
<feature type="compositionally biased region" description="Basic and acidic residues" evidence="1">
    <location>
        <begin position="3356"/>
        <end position="3373"/>
    </location>
</feature>
<feature type="compositionally biased region" description="Low complexity" evidence="1">
    <location>
        <begin position="4202"/>
        <end position="4215"/>
    </location>
</feature>
<evidence type="ECO:0000313" key="4">
    <source>
        <dbReference type="Proteomes" id="UP000054107"/>
    </source>
</evidence>
<proteinExistence type="predicted"/>
<gene>
    <name evidence="3" type="primary">PARPA_00540.1 scaffold 917</name>
</gene>
<keyword evidence="4" id="KW-1185">Reference proteome</keyword>
<evidence type="ECO:0000259" key="2">
    <source>
        <dbReference type="SMART" id="SM00458"/>
    </source>
</evidence>
<sequence>MATFPKGWFFIKNQNNGYVLSTEKSSAGESVVIATMKSKDFDTQLWQYGEDERLHNKKTGFVLDIRKGLAKAGSDVVQQNESDSSECQKFALSSEGHIYLKKDQNLVLGIKESFFTRREGQHVHLQSFDKNIKDSKEQRWDFFSPSQKRSISSNNAIDSLKRTISGASLGSFSSSSTNTHGMFTKMYLLRTVLTKEIDDDGCLDDSHHNQLSNFPDTEFFIKSDSTGYFVGVDAAAVNSPGARLSLEPLRKNNYESQLWHYDVITGRLINKNSGFTLSAEEVADESLVCQSSSTTDKDLPCQSWNLSDSGEIRLKHEQHSFVLGYKKDSWFGLNREGSPVLLQKQADGKTHSHQRFVVVLPVFKKKTTEIVNVTEQQGVFPEGYFFIKNQKHGLVISVLETDKLAAEIIASNLDTRNFNRQLWKHSDGFLINKASNLVLDVRGGCIEKGAELCQYKQKQTGFENQQWGLSVEGFIHAKTHKTMVLSIASRKDTDSNVFLTNKKTPDHEEQRWNFVLPVFKQKSTTVTETTVKKSVSYHHYAQYPSGWFFIRSFIGGSSTDAPLVLTAESNSSHVVLSKINKQDWQYQLWMYWNGVLINFATQLAIDVVNDNINAGSVISQEVRKAGDVGQRWSLTVDGYLVHGSNPSLTLVPQVVEEGNYKLCLADHISSSHQDNRWGLLSPEVKIENNTQVLVRWSVTLLTEWKKTTEQTIQKVVHRIADWPQDTFFISAQDGLALAPEKSEAFSFVVVKKLELGQSEHFKWAYRNGYVVHVATGLVLHAADDLVGGSQLQIREELLADSKTIDQRQKWVIKTDGSIVSELKTTLGFALIQQSNQYMVQLAYTSNTSEHYSWGFVRGHYESRYSQVYKKEMSVVTRTERILLTVRTQHVSSNANTKLVAHSYGVFPENWFYIRSKEDKTLVLTAPSRKEGAKLTLSKLDYKIFRRQLWHTQDNGCLVNLESDLVIDVAGGAFNIGSDIIQWHEKYLRRHRKNQLWGLSVEGHLHPKSRPGLVLGAKGNKVFDGAEVQLHARGALDLNYQQWTFATPIFGRTISGVKGVSAAGVLEENNDSVFIDSVDEASFKTSTTDRYERKTKLTVVRRWGLFPEGGFFIRAGYGDEHLALTVEKRSRTGEDNGVEHEVTLRPINFKEYQWHFWAYQEGHLINLQTGLALDARTTKGLLVEDGLRNPLFVREKSMSETQFWSLTAEGEIFLRSDQHLVIGVSNSRRVSVSGAQVGIRELRVRKLLNEKGQQETSIKSEKWLKWVFSKPVYRKTTTTTTTTTTSSTSVTAESAATAAVGDAGEIVEGLEDQQLGVKQKEESADDYTTDEDDDSSSDSGSDDDQESNSKKLNLIGNLGIATAGAGILAGTAGMITDVITSAPESISTAVMGKKTKEESSVKQSLAKKTSYKSLRNERKDSFHVSADYVPTGFEKVVRYKTHQQPNFPTAGYFMIKSHLHGYVFDIANGEAKDGAFVVLSPIRTTDFASQLWSYKDGRVFNLKGHNLVLDASMTDTITAGERLVISVQKSSLGLSDQYWEFGTEGGLICLKSKRNLVLGVKELKRATDQNASVDVYLQEEKSHLKSNVARPEQRWEIKVPAMIPVEQTTNTTTESKYTIIEGGKISAISSSVSAVIAFKWLKETFHHKVTANNQWPSSQNWFFIRIGNENAFLSSGSVDSSEVKFVSLGQNEDHKQFLWVYVNGYLVNYKYMLRLVYDKQSNKLLLSSDTKTLDQAFCVSSQGNLSVKIQSETTYFTVASAHFEHHSYELVSSTVENATTEAEHSLQLHVPVFSDVEVEKESKIALSTVTSWIESSQKTSSTTTTTTTTTTTKVSQFYGVFPVGTWFFIKAQSKEGDSLVLAVKDSSSKSGASLILKKLNFKDYRSQLWTFRNGLLINYGSKLVIDVNGEINEYSKLIQSNEAGVSTQKWSLTADGYIQLDSYAQYTFGYTLVETIAENIEVVLVAAKSYEASSTTQAICWRFSVPVFGKAASSTATTTTTTTTVTTTVSSIERITACIEQGALIESVEEADIKVEDISVKKNNAVNETSSSTTASVAKEKHHGFQDVLTSVGIAVTAGVVAVGAVQGASKVAEKISEHKQEKKAESSASSSSSTAAVVKQDQKQEASSTTTAATTTSNTVSAVTDSNKATETIVVRRSRRTSVQIIQESRSIIRAWKIVFSQRVHHCKTKEELVQTIEESRQELFRRLDEHLRVHASVDHLISGTVPEWHVSIQQVKELYRARVFDRFLDRLSHQEVTDVTSLDFDSTLSSATQEVENHYSLVIEHQTKILSESTSSTVQKTQQCQDVSIQEDILVTIDTIKVTVRYWFISLYETISTARNKGSSEEEIKVIIENSRKELTNELATIKASATGHIEKSSSTLLTSKQTSISNTIQTAITQTENTVNTQISTVCSEKKYLYAEEHWLDVTRVTEETLSGQLKVYQTAIIQEISEVQKTEVDKSDQAEISVVLDEKMVAVAQQTVANKLTETQIKLSSWYTEVTQQISWLLEESKTSPNGETVKQDTLAIVDAAQVEINTRIEETKLVVRAYYAHLTYLSWAERRRIEYALDSIKASLTASITQFKKSIEKSEVTNEDIVRYTSYSFGATASRIVLTDLQTIVVKVINVKETTTIVNKSDEIQAEKTKIALTQGTAAAVTKEKVTEVTKTTAEQVDVTKKAESSKVDQVKKTEKVNVDQQTKIVDKIESEVEQTKVSKDDNNKQSSSNTTTVVDNSQKSSESGHGKAAVVSTAVIGAAAAAIAGAAIIHHHEGKATESKSEVAVNVPAVEQPAKASVIVGNKAEEEAIQVGKQTTASSTTTVSKQEKSETLVVVYDQVQVTVQEWITTLNKRVYECAQKKSSTTQQEIDTIVYESQQQLIVEIEKAKRNTTAVIGTSQTSFHDTLSWVRSTVWKQAVEVKRIGYEIASSTTTDTSTSHFQEKLETLKQTTLQKVDVEIEKSKKSASVIHVVGHEHAAVIAAGKKFEGVDYSKSSCGASIEKTKVTVGILIEDTRVTVQRLLRDLHLSITERRKQGGENVQADIDVIVKKHREEINAYIVKSKTEFEQRITSVHEASSTTTEVSSSVDVELTKETVKKVNTTLEQIQESVLVQVTKVEQVTTSTTITSQVEYEEKLTAITHEACQKLDATLAVSETVIGHHIEVIAESSAATKSSTSTTVTTEAETKESKQVSLGVEYGLLIVSETTKNVSSQISALIEQVHHRITLGSESLETDIHGYVTNSDKELDLIFEEAKTKISYELSMVASHEKVEEEHFIEHLESIRTSAKTRISQIQTVATTVHKEESKTVSEKLLQIAEESRHEVTAHYESIKQSIFKKTEKKTQAADDSTAATKVVVSHTEEQKKQQEQKKQEEHKSSVDLAKKVLVGSAAVAAGTAIAVEVAKKLNEHKEKTAKIEHTEKETAIVVEDVKIQFNKWISTLTETVVTQSKQSQVSTEEISVTIEKSKAEFLEVIKKAKSSEVITEKHQHQVLTWIEETAVAQASRIQEIAVHSSTSSAIDIESKLQVIKISTSQEVDIALEKCKSTKSTVSEYVGVTVEQLKQKEAALLDIRSELAIVVQDVRSSLVTFFEKFSKSVVARLEQGGETIEKDLAILIANTRKELSIHVETVKATATKRLSALETKSSTTVISTAALSGIATAEIIAVLKSSEQLLEQKINRVHSSVWYLEKNQDVTKIVETITTIQTETTVEITEKVESSHYGFVTAINDHHKAGHVSTDVIKHTTAAQAEHHEAVLKASLSVQEVKITIREWLRTLAEKVSVCSQKGGSSEEIDAIVQKENQVIFEYLDQSATKISESVKAEESIKHLHTTVEQVKATITKTSTEIKVIGVEASTTTSHSYGGFDKMTSVITQHEHQISEALVVYEQKITKQTSESTTTTTTSSEAAKKTTTAVSKKDTYTVVAVEYILSTVQTWMQELMVEVSECAKVEHNVQIATKMINSIVTEYREYINVEFAMITERIQSSKSDATAKQELINMLEWTRGVILQSSTQVQSIGINCASSFSATGGIEQMKPLVNASWDQVKLTVERCNKTIKIDVERTSAHSEKKKVKSDCQKQEIQKKAECLAAEKKKKEEACAKKASKKDSDSSDSDSGSDSDTKKKQKKAKKDCAKKKGKSTAGKKKAQKSPDSDSSDDDSASDSERNDSKKKKKIAVGIIAGGVAGAIIKAKHDDSDSDSESDSGSDTDSNSGSSSGSDSDGSKKTTVVDKKKLATGEATLDVTVIVREWYEKLIVDVSNRSKKGGSSASADIEIIVQKATKSITETLRIISVNAHKSVSDKTTVTQYQASIEWAKNLVIQSSYTIKAIGINTAASASSKTGGIEQMRPIAVSIQEQINVEIRRYKLVVQQIEQVAKKDTAVSVIEHKQNNEKICTGRQSAVNRKDYCDKLEKHVSEVVAESKVVIVSWFAQLIREVSIRVHQGGSNVEQDVAALIVKAKLELSSTIERTKNKLSSSIEVYEKDKTFALVEYHIHESLKTVQTTVDSKITQVQEIVTKHHSESEVTEKLSVVLEASKVDITETLESTHTQSVTVIKQETTQTESTVKIIDTVDTVKTAVAHWHTKLSEEIHAISIDTTTTITEKEQRISTLIQEATVEIQRVTVEAKSTVTLESSSVKKISKSKEQELLATIDYVHETFAANVKKIQEVSIEAVSKTETTNIKESISTVIRTSHEKIDTALTRTTATVIGAATAAIAVHAASKQDKKQQETKSSEGKLSVDVDENVTVISKWFELFTKRVSGSVVHKTDESVDVVQNVTAVTEHAEQEITEIISTARNDFVKRLSLQNLDQESYNYACKHYEESLESVRVSIVTQIVEVKKVAIHAHTTGNVQELEAKLTKLSETSNERIKVAMGSSVVISHKAQSGAASSCGKKAEAVVQIKVKEDDAIVVGDQDIEFGRKESTTTTSNSQEKTKKSEKAEEKKKDSNIDKIVAGTLAIGAAAGAAVLINKKNEKEDVVSKTQDLKYDSGITTIDSVNISISAWFTSLIQKVSMASRVGASSKKITSIVQESRNELTQIIEHAKVTGGKYCASASDEQQFISKIEWASSVAHNQAVQIQQIGINSSGGKADMTGQMQALATASYHQIEVTLEQLKTSVTFHQKINKINTSKTQQTADTSKTEKTTSAVEKPVCGNMATSVDKTKVAYTVIQETRATTIAMFVSLSERIVIRIRQGGSNVQEDVNKMIASSEQEVTKIFAEAKSTTSKVDKKTRLEIEQALSSVHKTVQEEITQVKVVTTEVVSSETTDTKVAVEKVLQVSKTSKSKIETTFTSVSESIAASLIIVSQTAQQATETVQGWFSDLKNKIDKLLEAGDCSEEETQQKINVVVAEAEVEMKAKIEKLQQTATTTTTSTKKTTTQVTTDHHLDIFFGNIKSSVQSQLDVVKTAVQDTSKTDKSKIMSAIETSETKLQQEVKNHYEAVEKITTVEHITGSKQQETTAAAGAQVEKQDRHDSYKDTIVKTAVGSAAVAAAAAIAIDYHKKNQQAETTAVQVVNKTSIQDVQVQIDTWFTRLSQKVTACTKKGGSNVSVEVDKIVKEAQAELEVTINQAKTQHTATTTTTTTTSESSRTFVSTLEWIKVTAYSQSTQITQIVSQGSSSSIDLTTQIENHVSATKQQVDSALEVHYNKKESTSSTVVSENIVQVVKESRQQTQKRFSLETTVIVQESKTHITNWLVLLLENITSIIHGNSETIRKDIFARLDVAEKELDVFIKQTKDKFLMTSNTSATSHVETETQTLVVNSVKQTLDCIDSIKATLLVQISVLREVINRIEVEDIDVITERLEAVITRTQKRVHHTLEVGVDLAISSAFEGKVVTWSETLQIPASFKDVRVIAFDVLGTVANYRKNLYQVWKQVTAPKNDLVLASFDFDLLVREWYGAYIEIKRENFAKKRPVSDGISLHESLVHILKRNYLKDTLSEAEIEQLCAAWQTIGVYDDASIGIRRLKNQVSAKYATIAISDTLSTRSLIDLAQSNCLCWHGQFTAEMFASQQQNATASQSVVKGTIELLGLERASQLAIVSSSSELIAAAKKEGCHTVLIEREECCAAASSSAHKEAVVVNEVDIKVDGLDVFGESVQSFLEHESMVQVWNEKGAPAAPRVLVQQLKRSSSN</sequence>
<dbReference type="Gene3D" id="1.10.150.240">
    <property type="entry name" value="Putative phosphatase, domain 2"/>
    <property type="match status" value="1"/>
</dbReference>
<feature type="domain" description="Ricin B lectin" evidence="2">
    <location>
        <begin position="909"/>
        <end position="1045"/>
    </location>
</feature>
<dbReference type="Proteomes" id="UP000054107">
    <property type="component" value="Unassembled WGS sequence"/>
</dbReference>
<feature type="domain" description="Ricin B lectin" evidence="2">
    <location>
        <begin position="6"/>
        <end position="143"/>
    </location>
</feature>
<feature type="compositionally biased region" description="Acidic residues" evidence="1">
    <location>
        <begin position="4191"/>
        <end position="4201"/>
    </location>
</feature>
<reference evidence="3 4" key="1">
    <citation type="submission" date="2014-09" db="EMBL/GenBank/DDBJ databases">
        <authorList>
            <person name="Ellenberger Sabrina"/>
        </authorList>
    </citation>
    <scope>NUCLEOTIDE SEQUENCE [LARGE SCALE GENOMIC DNA]</scope>
    <source>
        <strain evidence="3 4">CBS 412.66</strain>
    </source>
</reference>
<feature type="region of interest" description="Disordered" evidence="1">
    <location>
        <begin position="1276"/>
        <end position="1295"/>
    </location>
</feature>
<feature type="compositionally biased region" description="Basic and acidic residues" evidence="1">
    <location>
        <begin position="4096"/>
        <end position="4105"/>
    </location>
</feature>
<accession>A0A0B7MWI0</accession>